<dbReference type="Proteomes" id="UP000242474">
    <property type="component" value="Unassembled WGS sequence"/>
</dbReference>
<name>A0A2G5B153_COERN</name>
<evidence type="ECO:0000313" key="2">
    <source>
        <dbReference type="Proteomes" id="UP000242474"/>
    </source>
</evidence>
<accession>A0A2G5B153</accession>
<proteinExistence type="predicted"/>
<gene>
    <name evidence="1" type="ORF">COEREDRAFT_83938</name>
</gene>
<organism evidence="1 2">
    <name type="scientific">Coemansia reversa (strain ATCC 12441 / NRRL 1564)</name>
    <dbReference type="NCBI Taxonomy" id="763665"/>
    <lineage>
        <taxon>Eukaryota</taxon>
        <taxon>Fungi</taxon>
        <taxon>Fungi incertae sedis</taxon>
        <taxon>Zoopagomycota</taxon>
        <taxon>Kickxellomycotina</taxon>
        <taxon>Kickxellomycetes</taxon>
        <taxon>Kickxellales</taxon>
        <taxon>Kickxellaceae</taxon>
        <taxon>Coemansia</taxon>
    </lineage>
</organism>
<dbReference type="EMBL" id="KZ303578">
    <property type="protein sequence ID" value="PIA12743.1"/>
    <property type="molecule type" value="Genomic_DNA"/>
</dbReference>
<evidence type="ECO:0000313" key="1">
    <source>
        <dbReference type="EMBL" id="PIA12743.1"/>
    </source>
</evidence>
<reference evidence="1 2" key="1">
    <citation type="journal article" date="2015" name="Genome Biol. Evol.">
        <title>Phylogenomic analyses indicate that early fungi evolved digesting cell walls of algal ancestors of land plants.</title>
        <authorList>
            <person name="Chang Y."/>
            <person name="Wang S."/>
            <person name="Sekimoto S."/>
            <person name="Aerts A.L."/>
            <person name="Choi C."/>
            <person name="Clum A."/>
            <person name="LaButti K.M."/>
            <person name="Lindquist E.A."/>
            <person name="Yee Ngan C."/>
            <person name="Ohm R.A."/>
            <person name="Salamov A.A."/>
            <person name="Grigoriev I.V."/>
            <person name="Spatafora J.W."/>
            <person name="Berbee M.L."/>
        </authorList>
    </citation>
    <scope>NUCLEOTIDE SEQUENCE [LARGE SCALE GENOMIC DNA]</scope>
    <source>
        <strain evidence="1 2">NRRL 1564</strain>
    </source>
</reference>
<protein>
    <submittedName>
        <fullName evidence="1">Uncharacterized protein</fullName>
    </submittedName>
</protein>
<dbReference type="AlphaFoldDB" id="A0A2G5B153"/>
<sequence length="185" mass="21397">MAMSELARLVRHTTFTYSFLFYDFEHPHVELGFAIEMLRSAFPNIEFMMFCAFRPPFKAFPFRLINYSVKQHTIIEDVNAVCPITDHVANYSCGVVNELASYPHAVESMPARYFGLLQGQGQDHMRFRDIALQIKTPGAVNDESEQYMLNYSNMLFLGTDGAYINYELFKMSDSRDINFEYSAQC</sequence>
<keyword evidence="2" id="KW-1185">Reference proteome</keyword>